<dbReference type="Proteomes" id="UP001179363">
    <property type="component" value="Unassembled WGS sequence"/>
</dbReference>
<keyword evidence="1" id="KW-0732">Signal</keyword>
<evidence type="ECO:0000256" key="1">
    <source>
        <dbReference type="SAM" id="SignalP"/>
    </source>
</evidence>
<protein>
    <submittedName>
        <fullName evidence="3">M1 family metallopeptidase</fullName>
    </submittedName>
</protein>
<name>A0ABS9EHR4_9FLAO</name>
<proteinExistence type="predicted"/>
<gene>
    <name evidence="3" type="ORF">L1I30_12090</name>
</gene>
<feature type="domain" description="Peptidase M1 membrane alanine aminopeptidase" evidence="2">
    <location>
        <begin position="419"/>
        <end position="585"/>
    </location>
</feature>
<feature type="signal peptide" evidence="1">
    <location>
        <begin position="1"/>
        <end position="21"/>
    </location>
</feature>
<dbReference type="Gene3D" id="1.10.390.10">
    <property type="entry name" value="Neutral Protease Domain 2"/>
    <property type="match status" value="1"/>
</dbReference>
<dbReference type="Pfam" id="PF01433">
    <property type="entry name" value="Peptidase_M1"/>
    <property type="match status" value="1"/>
</dbReference>
<dbReference type="CDD" id="cd09604">
    <property type="entry name" value="M1_APN_like"/>
    <property type="match status" value="1"/>
</dbReference>
<dbReference type="RefSeq" id="WP_236134552.1">
    <property type="nucleotide sequence ID" value="NZ_JAKGTH010000010.1"/>
</dbReference>
<reference evidence="3" key="1">
    <citation type="submission" date="2022-01" db="EMBL/GenBank/DDBJ databases">
        <title>Gillisia lutea sp. nov., isolated from marine plastic residues from the Malvarosa beach (Valencia, Spain).</title>
        <authorList>
            <person name="Vidal-Verdu A."/>
            <person name="Molina-Menor E."/>
            <person name="Satari L."/>
            <person name="Pascual J."/>
            <person name="Pereto J."/>
            <person name="Porcar M."/>
        </authorList>
    </citation>
    <scope>NUCLEOTIDE SEQUENCE</scope>
    <source>
        <strain evidence="3">M10.2A</strain>
    </source>
</reference>
<dbReference type="EMBL" id="JAKGTH010000010">
    <property type="protein sequence ID" value="MCF4102409.1"/>
    <property type="molecule type" value="Genomic_DNA"/>
</dbReference>
<dbReference type="InterPro" id="IPR027268">
    <property type="entry name" value="Peptidase_M4/M1_CTD_sf"/>
</dbReference>
<keyword evidence="4" id="KW-1185">Reference proteome</keyword>
<dbReference type="PANTHER" id="PTHR11533">
    <property type="entry name" value="PROTEASE M1 ZINC METALLOPROTEASE"/>
    <property type="match status" value="1"/>
</dbReference>
<dbReference type="InterPro" id="IPR050344">
    <property type="entry name" value="Peptidase_M1_aminopeptidases"/>
</dbReference>
<dbReference type="InterPro" id="IPR014782">
    <property type="entry name" value="Peptidase_M1_dom"/>
</dbReference>
<accession>A0ABS9EHR4</accession>
<dbReference type="SUPFAM" id="SSF55486">
    <property type="entry name" value="Metalloproteases ('zincins'), catalytic domain"/>
    <property type="match status" value="1"/>
</dbReference>
<evidence type="ECO:0000313" key="4">
    <source>
        <dbReference type="Proteomes" id="UP001179363"/>
    </source>
</evidence>
<dbReference type="PANTHER" id="PTHR11533:SF174">
    <property type="entry name" value="PUROMYCIN-SENSITIVE AMINOPEPTIDASE-RELATED"/>
    <property type="match status" value="1"/>
</dbReference>
<organism evidence="3 4">
    <name type="scientific">Gillisia lutea</name>
    <dbReference type="NCBI Taxonomy" id="2909668"/>
    <lineage>
        <taxon>Bacteria</taxon>
        <taxon>Pseudomonadati</taxon>
        <taxon>Bacteroidota</taxon>
        <taxon>Flavobacteriia</taxon>
        <taxon>Flavobacteriales</taxon>
        <taxon>Flavobacteriaceae</taxon>
        <taxon>Gillisia</taxon>
    </lineage>
</organism>
<comment type="caution">
    <text evidence="3">The sequence shown here is derived from an EMBL/GenBank/DDBJ whole genome shotgun (WGS) entry which is preliminary data.</text>
</comment>
<evidence type="ECO:0000259" key="2">
    <source>
        <dbReference type="Pfam" id="PF01433"/>
    </source>
</evidence>
<evidence type="ECO:0000313" key="3">
    <source>
        <dbReference type="EMBL" id="MCF4102409.1"/>
    </source>
</evidence>
<sequence length="770" mass="88713">MRKIKSAMLVFFLIFSAGLYAQDNETKAEEVKQMGHLNENKFRQLYQEFSTPNQYRTGAGAPGAAYYQNQADYKMDVELDDKTQKLTGVETITYHNNSPDALEYLWVQLDQNIRSKNSPAIEKNGSGINPVNQQSTFVNQFMDEPFDGGFNITEVSKDGKALPHTINFTMMRVDLPQPLKAGESFSFKIKWWYNINNHVTDRARSGYEHFPKDGNNAYVIAQFFPRMAVYNDVEGWQNMQFWGNGEFALPFGNYEVNITVPADHVLDGTGEIQNRKEVYSKEMMKRYEQAKKSYDKPVLIVTQAEAEAAEKQFSDKKKTWKLKAEMVRDFAFSTSRKFIVDMMNVDVMGKDVMAVSMYPKEGNPLWEQYSTRAVATTLTSYSKHTFQYPYHKAISIHAKNQGMEYPMICWNYGRPEEDGTYSDRVKFGMISVIIHEVGHNFFPMIVNSDERQWGWMDEGLDTFMQYLAEQDFGKQYPEAISPEASYPSRRGEPTKIVPYMKGDQKFISPIMSNPENVFQLGNNAYGKPATALNILRETVMGNDLFDYSFKTYAQRWMFKHPTPEDFFRTMEDASGVDLDWFWRGWFYSTDYVDIGVKEVKKYFVTDNVTKEGAAFLERYGITDPSSIDAVYVVEEGSEDFTESMKEGNPLDNAPKLNEFIMDNFSTEERAKMKSPKYFYQITFEKPGGLVMPLIVEYTYADGTTENVTYPVQVWRKNDSEVSKAVASNKEITKVVVDPNLETADVNLDNNSWPQEVKEDKFQQFKANTAD</sequence>
<feature type="chain" id="PRO_5046073304" evidence="1">
    <location>
        <begin position="22"/>
        <end position="770"/>
    </location>
</feature>